<dbReference type="HOGENOM" id="CLU_097567_0_0_11"/>
<dbReference type="Proteomes" id="UP000002791">
    <property type="component" value="Chromosome"/>
</dbReference>
<dbReference type="EMBL" id="CM001440">
    <property type="protein sequence ID" value="EHR60682.1"/>
    <property type="molecule type" value="Genomic_DNA"/>
</dbReference>
<evidence type="ECO:0000313" key="2">
    <source>
        <dbReference type="Proteomes" id="UP000002791"/>
    </source>
</evidence>
<dbReference type="Gene3D" id="3.30.70.100">
    <property type="match status" value="2"/>
</dbReference>
<organism evidence="1 2">
    <name type="scientific">Saccharomonospora cyanea NA-134</name>
    <dbReference type="NCBI Taxonomy" id="882082"/>
    <lineage>
        <taxon>Bacteria</taxon>
        <taxon>Bacillati</taxon>
        <taxon>Actinomycetota</taxon>
        <taxon>Actinomycetes</taxon>
        <taxon>Pseudonocardiales</taxon>
        <taxon>Pseudonocardiaceae</taxon>
        <taxon>Saccharomonospora</taxon>
    </lineage>
</organism>
<dbReference type="eggNOG" id="ENOG5033XY6">
    <property type="taxonomic scope" value="Bacteria"/>
</dbReference>
<reference evidence="1 2" key="1">
    <citation type="submission" date="2011-11" db="EMBL/GenBank/DDBJ databases">
        <title>The Noncontiguous Finished sequence of Saccharomonospora cyanea NA-134.</title>
        <authorList>
            <consortium name="US DOE Joint Genome Institute"/>
            <person name="Lucas S."/>
            <person name="Han J."/>
            <person name="Lapidus A."/>
            <person name="Cheng J.-F."/>
            <person name="Goodwin L."/>
            <person name="Pitluck S."/>
            <person name="Peters L."/>
            <person name="Ovchinnikova G."/>
            <person name="Lu M."/>
            <person name="Detter J.C."/>
            <person name="Han C."/>
            <person name="Tapia R."/>
            <person name="Land M."/>
            <person name="Hauser L."/>
            <person name="Kyrpides N."/>
            <person name="Ivanova N."/>
            <person name="Pagani I."/>
            <person name="Brambilla E.-M."/>
            <person name="Klenk H.-P."/>
            <person name="Woyke T."/>
        </authorList>
    </citation>
    <scope>NUCLEOTIDE SEQUENCE [LARGE SCALE GENOMIC DNA]</scope>
    <source>
        <strain evidence="1 2">NA-134</strain>
    </source>
</reference>
<dbReference type="OrthoDB" id="1493813at2"/>
<protein>
    <recommendedName>
        <fullName evidence="3">Antibiotic biosynthesis monooxygenase</fullName>
    </recommendedName>
</protein>
<accession>H5XI52</accession>
<dbReference type="RefSeq" id="WP_005455474.1">
    <property type="nucleotide sequence ID" value="NZ_CM001440.1"/>
</dbReference>
<evidence type="ECO:0008006" key="3">
    <source>
        <dbReference type="Google" id="ProtNLM"/>
    </source>
</evidence>
<gene>
    <name evidence="1" type="ORF">SaccyDRAFT_1784</name>
</gene>
<sequence length="226" mass="24847">MTSNITLPDVRRVDAGLAVVDTVVVREPARQREVAETLLTADRPWNDGLLSDTVFLGTDGHTVLRYSQWTGEEALDGAAVRDPEPVERTVGVVSSVRHRLYRSAVPKEVPTPGIIVVVTFDTADAETGRRVVDALLDRHPATHPATMGTEFPEGMGGNHFHIALDGTQMVNWAEFTDELSHQRVVENQLRADDDVPRLIADTPGLTGRGFRRYLPHGTATPDGWVR</sequence>
<keyword evidence="2" id="KW-1185">Reference proteome</keyword>
<proteinExistence type="predicted"/>
<evidence type="ECO:0000313" key="1">
    <source>
        <dbReference type="EMBL" id="EHR60682.1"/>
    </source>
</evidence>
<dbReference type="AlphaFoldDB" id="H5XI52"/>
<name>H5XI52_9PSEU</name>